<evidence type="ECO:0000313" key="1">
    <source>
        <dbReference type="EMBL" id="RGK57768.1"/>
    </source>
</evidence>
<dbReference type="AlphaFoldDB" id="A0A3E4N6C0"/>
<dbReference type="EMBL" id="QSQT01000003">
    <property type="protein sequence ID" value="RGK57768.1"/>
    <property type="molecule type" value="Genomic_DNA"/>
</dbReference>
<reference evidence="1 2" key="1">
    <citation type="submission" date="2018-08" db="EMBL/GenBank/DDBJ databases">
        <title>A genome reference for cultivated species of the human gut microbiota.</title>
        <authorList>
            <person name="Zou Y."/>
            <person name="Xue W."/>
            <person name="Luo G."/>
        </authorList>
    </citation>
    <scope>NUCLEOTIDE SEQUENCE [LARGE SCALE GENOMIC DNA]</scope>
    <source>
        <strain evidence="1 2">TF10-3AC</strain>
    </source>
</reference>
<dbReference type="Proteomes" id="UP000260862">
    <property type="component" value="Unassembled WGS sequence"/>
</dbReference>
<accession>A0A3E4N6C0</accession>
<dbReference type="Pfam" id="PF14900">
    <property type="entry name" value="DUF4493"/>
    <property type="match status" value="1"/>
</dbReference>
<proteinExistence type="predicted"/>
<dbReference type="InterPro" id="IPR038653">
    <property type="entry name" value="Put_CMD_sf"/>
</dbReference>
<name>A0A3E4N6C0_9BACT</name>
<comment type="caution">
    <text evidence="1">The sequence shown here is derived from an EMBL/GenBank/DDBJ whole genome shotgun (WGS) entry which is preliminary data.</text>
</comment>
<sequence>MFRISLKKLIYLMFAAMNLKKRVILIYSLLSLIFVSCSKEDATRSGEMGTFTMSLNATSEVIGLNDKSRADQETGKEEALVLPDVNDFSVSISSLGEQVCGWSSYKDMSEEEMPELRVGTYQVKAWYGDVSKEGFELPYFEGNQEFVIKKNETTPVEVTCYLGNAQVKVNYTDEFKNYFSDYSAVMATSLGNEVEYVKDETRAAYFSPGELIAKVKVKKSGQSTEAVYQAKVFTAESRHIYTLTLDVDAGSATMTVSFSEDVAGEEVRFDVSDTALNAPAPYFKANGFTDNNVLLEPIEGAEQKEQVTAYVNAVAGIQSCRLTTSSDFLLGKGWPRDVDLADSGEYASILTEMGLKTKGLEGNRAQMAQVDFTTLIANLPAGGKHDFKLEATDIYGKVSEPPLVLTVTPQGCEFSVAASTVEAPFYGNTCQVNVSFKDGNPANVHFQLADGKQDLEFVRAEELPSEEGRKVYTVYLKAPETVKFINPFKVSASYLSYIKETGELPVSMGILVDNPGDVWAKKAVFHVYNETALADIKLQKQQGGSWMDVTTEVNGSYGLTAKGLESGSSVKLRAVKGKEYSNSVDIVTEEELQIPNSDFEQWSVQEVWYQTIFMSGGEHIYSYYLSGGSSEDKWWSTFNDMTTQQQSGVASWYYCAYPGTMPTNASEMHTATWHWNNHGGTSLSTGAYEGNVAAEIATVGYGANNWSAISHNTKYRQAGYLYLGTFNRDTQEKNMTHTFTSRPDAIQFYYKFYSYNGETTKVYAKLYDVNRNLIGQGELRITQSIDTYTQGRVGISYEQKAKASYIELVFMSTDATSPGTKDIQGSKGAFNAGYGDSRHVGSILTVDNVKLIYE</sequence>
<dbReference type="Gene3D" id="2.60.120.890">
    <property type="entry name" value="BT2081, beta-jelly-roll domain"/>
    <property type="match status" value="1"/>
</dbReference>
<protein>
    <submittedName>
        <fullName evidence="1">DUF4493 domain-containing protein</fullName>
    </submittedName>
</protein>
<dbReference type="InterPro" id="IPR027840">
    <property type="entry name" value="DUF4493"/>
</dbReference>
<gene>
    <name evidence="1" type="ORF">DXD04_02755</name>
</gene>
<organism evidence="1 2">
    <name type="scientific">Phocaeicola plebeius</name>
    <dbReference type="NCBI Taxonomy" id="310297"/>
    <lineage>
        <taxon>Bacteria</taxon>
        <taxon>Pseudomonadati</taxon>
        <taxon>Bacteroidota</taxon>
        <taxon>Bacteroidia</taxon>
        <taxon>Bacteroidales</taxon>
        <taxon>Bacteroidaceae</taxon>
        <taxon>Phocaeicola</taxon>
    </lineage>
</organism>
<evidence type="ECO:0000313" key="2">
    <source>
        <dbReference type="Proteomes" id="UP000260862"/>
    </source>
</evidence>
<keyword evidence="2" id="KW-1185">Reference proteome</keyword>